<reference evidence="6 7" key="1">
    <citation type="submission" date="2018-09" db="EMBL/GenBank/DDBJ databases">
        <title>Alcanivorax profundi sp. nov., isolated from 1000 m-depth seawater of the Mariana Trench.</title>
        <authorList>
            <person name="Liu J."/>
        </authorList>
    </citation>
    <scope>NUCLEOTIDE SEQUENCE [LARGE SCALE GENOMIC DNA]</scope>
    <source>
        <strain evidence="6 7">MTEO17</strain>
    </source>
</reference>
<dbReference type="PANTHER" id="PTHR47354:SF7">
    <property type="entry name" value="NAD(P)H-FLAVIN REDUCTASE"/>
    <property type="match status" value="1"/>
</dbReference>
<dbReference type="Pfam" id="PF00175">
    <property type="entry name" value="NAD_binding_1"/>
    <property type="match status" value="1"/>
</dbReference>
<dbReference type="PRINTS" id="PR00410">
    <property type="entry name" value="PHEHYDRXLASE"/>
</dbReference>
<dbReference type="InterPro" id="IPR012675">
    <property type="entry name" value="Beta-grasp_dom_sf"/>
</dbReference>
<dbReference type="RefSeq" id="WP_031226173.1">
    <property type="nucleotide sequence ID" value="NZ_CAXGPP010000016.1"/>
</dbReference>
<dbReference type="SUPFAM" id="SSF52343">
    <property type="entry name" value="Ferredoxin reductase-like, C-terminal NADP-linked domain"/>
    <property type="match status" value="1"/>
</dbReference>
<gene>
    <name evidence="6" type="ORF">D4A39_14655</name>
</gene>
<dbReference type="CDD" id="cd00207">
    <property type="entry name" value="fer2"/>
    <property type="match status" value="1"/>
</dbReference>
<evidence type="ECO:0000313" key="6">
    <source>
        <dbReference type="EMBL" id="RJG16488.1"/>
    </source>
</evidence>
<protein>
    <submittedName>
        <fullName evidence="6">Flavin oxidoreductase</fullName>
    </submittedName>
</protein>
<dbReference type="InterPro" id="IPR001433">
    <property type="entry name" value="OxRdtase_FAD/NAD-bd"/>
</dbReference>
<accession>A0A418XUW3</accession>
<dbReference type="Proteomes" id="UP000283734">
    <property type="component" value="Unassembled WGS sequence"/>
</dbReference>
<dbReference type="OrthoDB" id="9806195at2"/>
<comment type="caution">
    <text evidence="6">The sequence shown here is derived from an EMBL/GenBank/DDBJ whole genome shotgun (WGS) entry which is preliminary data.</text>
</comment>
<evidence type="ECO:0000259" key="4">
    <source>
        <dbReference type="PROSITE" id="PS51085"/>
    </source>
</evidence>
<keyword evidence="2" id="KW-0455">Luminescence</keyword>
<dbReference type="InterPro" id="IPR017938">
    <property type="entry name" value="Riboflavin_synthase-like_b-brl"/>
</dbReference>
<dbReference type="InterPro" id="IPR001041">
    <property type="entry name" value="2Fe-2S_ferredoxin-type"/>
</dbReference>
<dbReference type="PANTHER" id="PTHR47354">
    <property type="entry name" value="NADH OXIDOREDUCTASE HCR"/>
    <property type="match status" value="1"/>
</dbReference>
<sequence>MPRIYTISVNGKGRFPCRADQTIVDAGHEAGFGFPVACRNGVCERCAGTLTHGHVQQRNHTLHAGDTEGTEVLYCVALPLSDCEITVPEVTAPGELPVHNVNCQILEIEALNHDVSRAWLQLPAGKRIQWHAGQYLMLNLHGECYPFSIANHCDGRKLELHIRHGDDNSAAQDIMASLKADSTVSVTLPAGVRYIDTAPERPVWFICGSTGFAPVKAMVERLIAVDFPHPVRLFWGARTPEDLYLPNLPAQWTGVLKDFEATTSLSDIHHPDHAQGLVHEAALAALSEPTLPLFFLGGSPPMAWAVFDALVAEGVPAQNIHCDVFDYAPRD</sequence>
<dbReference type="GO" id="GO:0008218">
    <property type="term" value="P:bioluminescence"/>
    <property type="evidence" value="ECO:0007669"/>
    <property type="project" value="UniProtKB-KW"/>
</dbReference>
<organism evidence="6 7">
    <name type="scientific">Alcanivorax profundi</name>
    <dbReference type="NCBI Taxonomy" id="2338368"/>
    <lineage>
        <taxon>Bacteria</taxon>
        <taxon>Pseudomonadati</taxon>
        <taxon>Pseudomonadota</taxon>
        <taxon>Gammaproteobacteria</taxon>
        <taxon>Oceanospirillales</taxon>
        <taxon>Alcanivoracaceae</taxon>
        <taxon>Alcanivorax</taxon>
    </lineage>
</organism>
<proteinExistence type="inferred from homology"/>
<evidence type="ECO:0000256" key="3">
    <source>
        <dbReference type="ARBA" id="ARBA00038177"/>
    </source>
</evidence>
<dbReference type="Pfam" id="PF00970">
    <property type="entry name" value="FAD_binding_6"/>
    <property type="match status" value="1"/>
</dbReference>
<evidence type="ECO:0000256" key="1">
    <source>
        <dbReference type="ARBA" id="ARBA00023002"/>
    </source>
</evidence>
<dbReference type="PROSITE" id="PS51384">
    <property type="entry name" value="FAD_FR"/>
    <property type="match status" value="1"/>
</dbReference>
<dbReference type="Pfam" id="PF00111">
    <property type="entry name" value="Fer2"/>
    <property type="match status" value="1"/>
</dbReference>
<dbReference type="Gene3D" id="3.10.20.30">
    <property type="match status" value="1"/>
</dbReference>
<dbReference type="InterPro" id="IPR008333">
    <property type="entry name" value="Cbr1-like_FAD-bd_dom"/>
</dbReference>
<dbReference type="InterPro" id="IPR039261">
    <property type="entry name" value="FNR_nucleotide-bd"/>
</dbReference>
<dbReference type="GO" id="GO:0051536">
    <property type="term" value="F:iron-sulfur cluster binding"/>
    <property type="evidence" value="ECO:0007669"/>
    <property type="project" value="InterPro"/>
</dbReference>
<dbReference type="GO" id="GO:0016491">
    <property type="term" value="F:oxidoreductase activity"/>
    <property type="evidence" value="ECO:0007669"/>
    <property type="project" value="UniProtKB-KW"/>
</dbReference>
<dbReference type="InterPro" id="IPR036010">
    <property type="entry name" value="2Fe-2S_ferredoxin-like_sf"/>
</dbReference>
<name>A0A418XUW3_9GAMM</name>
<dbReference type="PROSITE" id="PS51085">
    <property type="entry name" value="2FE2S_FER_2"/>
    <property type="match status" value="1"/>
</dbReference>
<evidence type="ECO:0000259" key="5">
    <source>
        <dbReference type="PROSITE" id="PS51384"/>
    </source>
</evidence>
<evidence type="ECO:0000313" key="7">
    <source>
        <dbReference type="Proteomes" id="UP000283734"/>
    </source>
</evidence>
<dbReference type="AlphaFoldDB" id="A0A418XUW3"/>
<dbReference type="InterPro" id="IPR017927">
    <property type="entry name" value="FAD-bd_FR_type"/>
</dbReference>
<dbReference type="Gene3D" id="3.40.50.80">
    <property type="entry name" value="Nucleotide-binding domain of ferredoxin-NADP reductase (FNR) module"/>
    <property type="match status" value="1"/>
</dbReference>
<feature type="domain" description="2Fe-2S ferredoxin-type" evidence="4">
    <location>
        <begin position="5"/>
        <end position="91"/>
    </location>
</feature>
<keyword evidence="7" id="KW-1185">Reference proteome</keyword>
<comment type="similarity">
    <text evidence="3">Belongs to the Fre/LuxG FAD/NAD(P) flavoprotein oxidoreductase family.</text>
</comment>
<dbReference type="Gene3D" id="2.40.30.10">
    <property type="entry name" value="Translation factors"/>
    <property type="match status" value="1"/>
</dbReference>
<dbReference type="SUPFAM" id="SSF63380">
    <property type="entry name" value="Riboflavin synthase domain-like"/>
    <property type="match status" value="1"/>
</dbReference>
<dbReference type="InterPro" id="IPR050415">
    <property type="entry name" value="MRET"/>
</dbReference>
<dbReference type="SUPFAM" id="SSF54292">
    <property type="entry name" value="2Fe-2S ferredoxin-like"/>
    <property type="match status" value="1"/>
</dbReference>
<feature type="domain" description="FAD-binding FR-type" evidence="5">
    <location>
        <begin position="98"/>
        <end position="196"/>
    </location>
</feature>
<evidence type="ECO:0000256" key="2">
    <source>
        <dbReference type="ARBA" id="ARBA00023223"/>
    </source>
</evidence>
<dbReference type="EMBL" id="QYYA01000005">
    <property type="protein sequence ID" value="RJG16488.1"/>
    <property type="molecule type" value="Genomic_DNA"/>
</dbReference>
<dbReference type="CDD" id="cd06189">
    <property type="entry name" value="flavin_oxioreductase"/>
    <property type="match status" value="1"/>
</dbReference>
<keyword evidence="1" id="KW-0560">Oxidoreductase</keyword>